<gene>
    <name evidence="3" type="ORF">MIND_00590800</name>
</gene>
<feature type="transmembrane region" description="Helical" evidence="2">
    <location>
        <begin position="243"/>
        <end position="263"/>
    </location>
</feature>
<feature type="transmembrane region" description="Helical" evidence="2">
    <location>
        <begin position="12"/>
        <end position="33"/>
    </location>
</feature>
<evidence type="ECO:0000313" key="3">
    <source>
        <dbReference type="EMBL" id="KAF7303615.1"/>
    </source>
</evidence>
<reference evidence="3" key="1">
    <citation type="submission" date="2020-05" db="EMBL/GenBank/DDBJ databases">
        <title>Mycena genomes resolve the evolution of fungal bioluminescence.</title>
        <authorList>
            <person name="Tsai I.J."/>
        </authorList>
    </citation>
    <scope>NUCLEOTIDE SEQUENCE</scope>
    <source>
        <strain evidence="3">171206Taipei</strain>
    </source>
</reference>
<evidence type="ECO:0000313" key="4">
    <source>
        <dbReference type="Proteomes" id="UP000636479"/>
    </source>
</evidence>
<dbReference type="AlphaFoldDB" id="A0A8H6SRB4"/>
<evidence type="ECO:0000256" key="2">
    <source>
        <dbReference type="SAM" id="Phobius"/>
    </source>
</evidence>
<keyword evidence="2" id="KW-0812">Transmembrane</keyword>
<keyword evidence="2" id="KW-1133">Transmembrane helix</keyword>
<organism evidence="3 4">
    <name type="scientific">Mycena indigotica</name>
    <dbReference type="NCBI Taxonomy" id="2126181"/>
    <lineage>
        <taxon>Eukaryota</taxon>
        <taxon>Fungi</taxon>
        <taxon>Dikarya</taxon>
        <taxon>Basidiomycota</taxon>
        <taxon>Agaricomycotina</taxon>
        <taxon>Agaricomycetes</taxon>
        <taxon>Agaricomycetidae</taxon>
        <taxon>Agaricales</taxon>
        <taxon>Marasmiineae</taxon>
        <taxon>Mycenaceae</taxon>
        <taxon>Mycena</taxon>
    </lineage>
</organism>
<comment type="caution">
    <text evidence="3">The sequence shown here is derived from an EMBL/GenBank/DDBJ whole genome shotgun (WGS) entry which is preliminary data.</text>
</comment>
<dbReference type="OrthoDB" id="3186354at2759"/>
<name>A0A8H6SRB4_9AGAR</name>
<proteinExistence type="predicted"/>
<dbReference type="Proteomes" id="UP000636479">
    <property type="component" value="Unassembled WGS sequence"/>
</dbReference>
<feature type="transmembrane region" description="Helical" evidence="2">
    <location>
        <begin position="54"/>
        <end position="79"/>
    </location>
</feature>
<dbReference type="GeneID" id="59345182"/>
<feature type="transmembrane region" description="Helical" evidence="2">
    <location>
        <begin position="99"/>
        <end position="118"/>
    </location>
</feature>
<feature type="transmembrane region" description="Helical" evidence="2">
    <location>
        <begin position="169"/>
        <end position="194"/>
    </location>
</feature>
<accession>A0A8H6SRB4</accession>
<protein>
    <submittedName>
        <fullName evidence="3">Uncharacterized protein</fullName>
    </submittedName>
</protein>
<feature type="compositionally biased region" description="Polar residues" evidence="1">
    <location>
        <begin position="318"/>
        <end position="330"/>
    </location>
</feature>
<dbReference type="EMBL" id="JACAZF010000005">
    <property type="protein sequence ID" value="KAF7303615.1"/>
    <property type="molecule type" value="Genomic_DNA"/>
</dbReference>
<feature type="region of interest" description="Disordered" evidence="1">
    <location>
        <begin position="300"/>
        <end position="330"/>
    </location>
</feature>
<keyword evidence="2" id="KW-0472">Membrane</keyword>
<evidence type="ECO:0000256" key="1">
    <source>
        <dbReference type="SAM" id="MobiDB-lite"/>
    </source>
</evidence>
<feature type="transmembrane region" description="Helical" evidence="2">
    <location>
        <begin position="214"/>
        <end position="237"/>
    </location>
</feature>
<feature type="transmembrane region" description="Helical" evidence="2">
    <location>
        <begin position="130"/>
        <end position="149"/>
    </location>
</feature>
<keyword evidence="4" id="KW-1185">Reference proteome</keyword>
<sequence>MSLSLAQGRLFGALFESMLFGINFILFLALGYLTFRREGPGQRRVVSPQHAAGFGVVTAVFVLCAAHLAAVMRQLYVAFFVSDLPPDVFYLDHTQPTDLIQKSVYAAATALADGILIYRAYIIFDQRWPAILAPTLTLCATVGLWAALIREYRVSPPGTILFPPPVKRLVVLSYTMSFITNTIITTMITVRLWLVIRRFRNMQHQKFASHMKLFLAPFVESGVIYPLALLINAIFLATKNNGLEILSGSTTQILGIVPLMLTLQLRLNLSTYEDETTATRRTSTTANVDVVRSSVHFRHGGQPETVSLDMSDLDSDTRAGSSTKYTSSSG</sequence>
<dbReference type="RefSeq" id="XP_037220587.1">
    <property type="nucleotide sequence ID" value="XM_037362666.1"/>
</dbReference>